<dbReference type="InterPro" id="IPR057336">
    <property type="entry name" value="GerAC_N"/>
</dbReference>
<evidence type="ECO:0000259" key="9">
    <source>
        <dbReference type="Pfam" id="PF25198"/>
    </source>
</evidence>
<evidence type="ECO:0000256" key="3">
    <source>
        <dbReference type="ARBA" id="ARBA00022544"/>
    </source>
</evidence>
<dbReference type="InterPro" id="IPR046953">
    <property type="entry name" value="Spore_GerAC-like_C"/>
</dbReference>
<dbReference type="NCBIfam" id="TIGR02887">
    <property type="entry name" value="spore_ger_x_C"/>
    <property type="match status" value="1"/>
</dbReference>
<accession>A0ABT9XV79</accession>
<evidence type="ECO:0000256" key="1">
    <source>
        <dbReference type="ARBA" id="ARBA00004635"/>
    </source>
</evidence>
<dbReference type="InterPro" id="IPR038501">
    <property type="entry name" value="Spore_GerAC_C_sf"/>
</dbReference>
<dbReference type="PANTHER" id="PTHR35789">
    <property type="entry name" value="SPORE GERMINATION PROTEIN B3"/>
    <property type="match status" value="1"/>
</dbReference>
<evidence type="ECO:0000313" key="11">
    <source>
        <dbReference type="Proteomes" id="UP001224122"/>
    </source>
</evidence>
<dbReference type="Gene3D" id="3.30.300.210">
    <property type="entry name" value="Nutrient germinant receptor protein C, domain 3"/>
    <property type="match status" value="1"/>
</dbReference>
<name>A0ABT9XV79_9BACI</name>
<gene>
    <name evidence="10" type="ORF">J2S10_002655</name>
</gene>
<keyword evidence="4" id="KW-0732">Signal</keyword>
<comment type="caution">
    <text evidence="10">The sequence shown here is derived from an EMBL/GenBank/DDBJ whole genome shotgun (WGS) entry which is preliminary data.</text>
</comment>
<evidence type="ECO:0000313" key="10">
    <source>
        <dbReference type="EMBL" id="MDQ0199473.1"/>
    </source>
</evidence>
<comment type="similarity">
    <text evidence="2">Belongs to the GerABKC lipoprotein family.</text>
</comment>
<feature type="domain" description="Spore germination GerAC-like C-terminal" evidence="8">
    <location>
        <begin position="197"/>
        <end position="354"/>
    </location>
</feature>
<comment type="subcellular location">
    <subcellularLocation>
        <location evidence="1">Membrane</location>
        <topology evidence="1">Lipid-anchor</topology>
    </subcellularLocation>
</comment>
<dbReference type="PANTHER" id="PTHR35789:SF1">
    <property type="entry name" value="SPORE GERMINATION PROTEIN B3"/>
    <property type="match status" value="1"/>
</dbReference>
<dbReference type="EMBL" id="JAUSTW010000004">
    <property type="protein sequence ID" value="MDQ0199473.1"/>
    <property type="molecule type" value="Genomic_DNA"/>
</dbReference>
<dbReference type="Proteomes" id="UP001224122">
    <property type="component" value="Unassembled WGS sequence"/>
</dbReference>
<evidence type="ECO:0000256" key="7">
    <source>
        <dbReference type="ARBA" id="ARBA00023288"/>
    </source>
</evidence>
<feature type="domain" description="Spore germination protein N-terminal" evidence="9">
    <location>
        <begin position="24"/>
        <end position="188"/>
    </location>
</feature>
<keyword evidence="5" id="KW-0472">Membrane</keyword>
<evidence type="ECO:0000256" key="6">
    <source>
        <dbReference type="ARBA" id="ARBA00023139"/>
    </source>
</evidence>
<dbReference type="Pfam" id="PF25198">
    <property type="entry name" value="Spore_GerAC_N"/>
    <property type="match status" value="1"/>
</dbReference>
<reference evidence="10 11" key="1">
    <citation type="submission" date="2023-07" db="EMBL/GenBank/DDBJ databases">
        <title>Genomic Encyclopedia of Type Strains, Phase IV (KMG-IV): sequencing the most valuable type-strain genomes for metagenomic binning, comparative biology and taxonomic classification.</title>
        <authorList>
            <person name="Goeker M."/>
        </authorList>
    </citation>
    <scope>NUCLEOTIDE SEQUENCE [LARGE SCALE GENOMIC DNA]</scope>
    <source>
        <strain evidence="10 11">DSM 27594</strain>
    </source>
</reference>
<keyword evidence="6" id="KW-0564">Palmitate</keyword>
<organism evidence="10 11">
    <name type="scientific">Neobacillus ginsengisoli</name>
    <dbReference type="NCBI Taxonomy" id="904295"/>
    <lineage>
        <taxon>Bacteria</taxon>
        <taxon>Bacillati</taxon>
        <taxon>Bacillota</taxon>
        <taxon>Bacilli</taxon>
        <taxon>Bacillales</taxon>
        <taxon>Bacillaceae</taxon>
        <taxon>Neobacillus</taxon>
    </lineage>
</organism>
<protein>
    <submittedName>
        <fullName evidence="10">Spore germination protein</fullName>
    </submittedName>
</protein>
<evidence type="ECO:0000256" key="5">
    <source>
        <dbReference type="ARBA" id="ARBA00023136"/>
    </source>
</evidence>
<dbReference type="PROSITE" id="PS51257">
    <property type="entry name" value="PROKAR_LIPOPROTEIN"/>
    <property type="match status" value="1"/>
</dbReference>
<proteinExistence type="inferred from homology"/>
<evidence type="ECO:0000256" key="2">
    <source>
        <dbReference type="ARBA" id="ARBA00007886"/>
    </source>
</evidence>
<keyword evidence="7" id="KW-0449">Lipoprotein</keyword>
<keyword evidence="3" id="KW-0309">Germination</keyword>
<evidence type="ECO:0000259" key="8">
    <source>
        <dbReference type="Pfam" id="PF05504"/>
    </source>
</evidence>
<dbReference type="InterPro" id="IPR008844">
    <property type="entry name" value="Spore_GerAC-like"/>
</dbReference>
<keyword evidence="11" id="KW-1185">Reference proteome</keyword>
<evidence type="ECO:0000256" key="4">
    <source>
        <dbReference type="ARBA" id="ARBA00022729"/>
    </source>
</evidence>
<dbReference type="Pfam" id="PF05504">
    <property type="entry name" value="Spore_GerAC"/>
    <property type="match status" value="1"/>
</dbReference>
<sequence length="357" mass="40583">MKKLRVRFTNIGFILLLAGCASEEKIIDDIDLVTAVGYDYVDGHNVMGTVSIPVFRPDKSISTETFSDVSSLIRENRAKLDSEADKPLFSGKLEVALYSKELAQHGIYQFIDYLNREPSVGSRVLIAVVEGNAKDLIKKKFSTTDTGLYYSSLLEKHIKKGTIPKTNLHQMMYMYFSKGGDPFLPLLKMKNKKVKIDGIALFKDDKYVGKIPFKQTFAFKTLVENFDSGIFPIHNGDKSAVVENVRAKRHYTVDTSRSVPKVNIDISIDGVIREYKGTINNQKMVQVLEKEMEKQITKDYKKIITTMQELNVDPIGLGDIIKSQDRSFNINKYKSYYREIPIKTNVKIKITEYGVTK</sequence>
<dbReference type="RefSeq" id="WP_307408414.1">
    <property type="nucleotide sequence ID" value="NZ_JAUSTW010000004.1"/>
</dbReference>